<dbReference type="EMBL" id="CM044705">
    <property type="protein sequence ID" value="KAI5662111.1"/>
    <property type="molecule type" value="Genomic_DNA"/>
</dbReference>
<evidence type="ECO:0000313" key="2">
    <source>
        <dbReference type="Proteomes" id="UP001060085"/>
    </source>
</evidence>
<dbReference type="Proteomes" id="UP001060085">
    <property type="component" value="Linkage Group LG05"/>
</dbReference>
<accession>A0ACC0AN09</accession>
<protein>
    <submittedName>
        <fullName evidence="1">Uncharacterized protein</fullName>
    </submittedName>
</protein>
<reference evidence="2" key="1">
    <citation type="journal article" date="2023" name="Nat. Plants">
        <title>Single-cell RNA sequencing provides a high-resolution roadmap for understanding the multicellular compartmentation of specialized metabolism.</title>
        <authorList>
            <person name="Sun S."/>
            <person name="Shen X."/>
            <person name="Li Y."/>
            <person name="Li Y."/>
            <person name="Wang S."/>
            <person name="Li R."/>
            <person name="Zhang H."/>
            <person name="Shen G."/>
            <person name="Guo B."/>
            <person name="Wei J."/>
            <person name="Xu J."/>
            <person name="St-Pierre B."/>
            <person name="Chen S."/>
            <person name="Sun C."/>
        </authorList>
    </citation>
    <scope>NUCLEOTIDE SEQUENCE [LARGE SCALE GENOMIC DNA]</scope>
</reference>
<organism evidence="1 2">
    <name type="scientific">Catharanthus roseus</name>
    <name type="common">Madagascar periwinkle</name>
    <name type="synonym">Vinca rosea</name>
    <dbReference type="NCBI Taxonomy" id="4058"/>
    <lineage>
        <taxon>Eukaryota</taxon>
        <taxon>Viridiplantae</taxon>
        <taxon>Streptophyta</taxon>
        <taxon>Embryophyta</taxon>
        <taxon>Tracheophyta</taxon>
        <taxon>Spermatophyta</taxon>
        <taxon>Magnoliopsida</taxon>
        <taxon>eudicotyledons</taxon>
        <taxon>Gunneridae</taxon>
        <taxon>Pentapetalae</taxon>
        <taxon>asterids</taxon>
        <taxon>lamiids</taxon>
        <taxon>Gentianales</taxon>
        <taxon>Apocynaceae</taxon>
        <taxon>Rauvolfioideae</taxon>
        <taxon>Vinceae</taxon>
        <taxon>Catharanthinae</taxon>
        <taxon>Catharanthus</taxon>
    </lineage>
</organism>
<gene>
    <name evidence="1" type="ORF">M9H77_21434</name>
</gene>
<name>A0ACC0AN09_CATRO</name>
<comment type="caution">
    <text evidence="1">The sequence shown here is derived from an EMBL/GenBank/DDBJ whole genome shotgun (WGS) entry which is preliminary data.</text>
</comment>
<evidence type="ECO:0000313" key="1">
    <source>
        <dbReference type="EMBL" id="KAI5662111.1"/>
    </source>
</evidence>
<keyword evidence="2" id="KW-1185">Reference proteome</keyword>
<sequence length="153" mass="17247">MKKVVVQVSINAGDREQSPFKNIFINIGKIIMPWKFVWKHFTPTPSQNKINAFKIAVSFPGVEEASIQGEGKNQIAVKADDDFDPVKLIEKLRKKVASAVIVSVGPVTEKEKEKEKEKTVDPTAMCSYPHYHHYGVPHMELVEISQPRLCGIF</sequence>
<proteinExistence type="predicted"/>